<organism evidence="1 2">
    <name type="scientific">Vararia minispora EC-137</name>
    <dbReference type="NCBI Taxonomy" id="1314806"/>
    <lineage>
        <taxon>Eukaryota</taxon>
        <taxon>Fungi</taxon>
        <taxon>Dikarya</taxon>
        <taxon>Basidiomycota</taxon>
        <taxon>Agaricomycotina</taxon>
        <taxon>Agaricomycetes</taxon>
        <taxon>Russulales</taxon>
        <taxon>Lachnocladiaceae</taxon>
        <taxon>Vararia</taxon>
    </lineage>
</organism>
<sequence>MTDHLSASLRDPAISRLILSRLPRSSLCALCLTCKDIREQTLPYLYHNLTLYQPTAAHKASTSIQRNPELGPYVHYFKLIPSRVTPYASEDTRRLWETVSLALASMINLELLYVDDITNSALHQHQQESFARIVGEARGVKSLRQLVYYFQWDAELDPFLEQQSSLCLLHAINVAPSYTPDLAFDAPDSNPWPELVYAEVMPPLVRRICGAPLRTLVIYIRQEREPEDLFMILADVLPRLQGSATLRSLALRDLHGHAVAEVLLTVTMTLPKLRYFGVMVLDLSNRSDVHAALMNFQALEVLEVDCSCFNPYPGHPAQCALAFEFRTYCPSLCVFVVWIGSVRCVWRHDERLSTWCLDTDVHRKNGWDLTGRVQELAVT</sequence>
<evidence type="ECO:0000313" key="2">
    <source>
        <dbReference type="Proteomes" id="UP000814128"/>
    </source>
</evidence>
<gene>
    <name evidence="1" type="ORF">K488DRAFT_89339</name>
</gene>
<dbReference type="Proteomes" id="UP000814128">
    <property type="component" value="Unassembled WGS sequence"/>
</dbReference>
<dbReference type="EMBL" id="MU273719">
    <property type="protein sequence ID" value="KAI0028833.1"/>
    <property type="molecule type" value="Genomic_DNA"/>
</dbReference>
<accession>A0ACB8QB44</accession>
<protein>
    <submittedName>
        <fullName evidence="1">Uncharacterized protein</fullName>
    </submittedName>
</protein>
<proteinExistence type="predicted"/>
<name>A0ACB8QB44_9AGAM</name>
<reference evidence="1" key="2">
    <citation type="journal article" date="2022" name="New Phytol.">
        <title>Evolutionary transition to the ectomycorrhizal habit in the genomes of a hyperdiverse lineage of mushroom-forming fungi.</title>
        <authorList>
            <person name="Looney B."/>
            <person name="Miyauchi S."/>
            <person name="Morin E."/>
            <person name="Drula E."/>
            <person name="Courty P.E."/>
            <person name="Kohler A."/>
            <person name="Kuo A."/>
            <person name="LaButti K."/>
            <person name="Pangilinan J."/>
            <person name="Lipzen A."/>
            <person name="Riley R."/>
            <person name="Andreopoulos W."/>
            <person name="He G."/>
            <person name="Johnson J."/>
            <person name="Nolan M."/>
            <person name="Tritt A."/>
            <person name="Barry K.W."/>
            <person name="Grigoriev I.V."/>
            <person name="Nagy L.G."/>
            <person name="Hibbett D."/>
            <person name="Henrissat B."/>
            <person name="Matheny P.B."/>
            <person name="Labbe J."/>
            <person name="Martin F.M."/>
        </authorList>
    </citation>
    <scope>NUCLEOTIDE SEQUENCE</scope>
    <source>
        <strain evidence="1">EC-137</strain>
    </source>
</reference>
<reference evidence="1" key="1">
    <citation type="submission" date="2021-02" db="EMBL/GenBank/DDBJ databases">
        <authorList>
            <consortium name="DOE Joint Genome Institute"/>
            <person name="Ahrendt S."/>
            <person name="Looney B.P."/>
            <person name="Miyauchi S."/>
            <person name="Morin E."/>
            <person name="Drula E."/>
            <person name="Courty P.E."/>
            <person name="Chicoki N."/>
            <person name="Fauchery L."/>
            <person name="Kohler A."/>
            <person name="Kuo A."/>
            <person name="Labutti K."/>
            <person name="Pangilinan J."/>
            <person name="Lipzen A."/>
            <person name="Riley R."/>
            <person name="Andreopoulos W."/>
            <person name="He G."/>
            <person name="Johnson J."/>
            <person name="Barry K.W."/>
            <person name="Grigoriev I.V."/>
            <person name="Nagy L."/>
            <person name="Hibbett D."/>
            <person name="Henrissat B."/>
            <person name="Matheny P.B."/>
            <person name="Labbe J."/>
            <person name="Martin F."/>
        </authorList>
    </citation>
    <scope>NUCLEOTIDE SEQUENCE</scope>
    <source>
        <strain evidence="1">EC-137</strain>
    </source>
</reference>
<comment type="caution">
    <text evidence="1">The sequence shown here is derived from an EMBL/GenBank/DDBJ whole genome shotgun (WGS) entry which is preliminary data.</text>
</comment>
<evidence type="ECO:0000313" key="1">
    <source>
        <dbReference type="EMBL" id="KAI0028833.1"/>
    </source>
</evidence>
<keyword evidence="2" id="KW-1185">Reference proteome</keyword>